<reference evidence="1 2" key="1">
    <citation type="submission" date="2019-12" db="EMBL/GenBank/DDBJ databases">
        <title>Mucilaginibacter sp. HMF7410 genome sequencing and assembly.</title>
        <authorList>
            <person name="Kang H."/>
            <person name="Cha I."/>
            <person name="Kim H."/>
            <person name="Joh K."/>
        </authorList>
    </citation>
    <scope>NUCLEOTIDE SEQUENCE [LARGE SCALE GENOMIC DNA]</scope>
    <source>
        <strain evidence="1 2">HMF7410</strain>
    </source>
</reference>
<accession>A0A7K1SYV4</accession>
<gene>
    <name evidence="1" type="ORF">GO621_12990</name>
</gene>
<sequence length="135" mass="14437">MQVCEACFNANSNNCSGFAKAVAAAFKVILTGQADDIVNQIQSPVWTQLTGGIEAKDKADHGFLVIAGLKGNEHIPAQSHGHVAVVVSGPLDAVHHQYPMGYWGQLGGVGQKDQPLTHSWNQESRDKVIYACVKV</sequence>
<evidence type="ECO:0008006" key="3">
    <source>
        <dbReference type="Google" id="ProtNLM"/>
    </source>
</evidence>
<comment type="caution">
    <text evidence="1">The sequence shown here is derived from an EMBL/GenBank/DDBJ whole genome shotgun (WGS) entry which is preliminary data.</text>
</comment>
<dbReference type="AlphaFoldDB" id="A0A7K1SYV4"/>
<keyword evidence="2" id="KW-1185">Reference proteome</keyword>
<dbReference type="Gene3D" id="3.90.1720.10">
    <property type="entry name" value="endopeptidase domain like (from Nostoc punctiforme)"/>
    <property type="match status" value="1"/>
</dbReference>
<dbReference type="Proteomes" id="UP000462014">
    <property type="component" value="Unassembled WGS sequence"/>
</dbReference>
<name>A0A7K1SYV4_9SPHI</name>
<evidence type="ECO:0000313" key="1">
    <source>
        <dbReference type="EMBL" id="MVN22448.1"/>
    </source>
</evidence>
<proteinExistence type="predicted"/>
<protein>
    <recommendedName>
        <fullName evidence="3">Peptidase C51 domain-containing protein</fullName>
    </recommendedName>
</protein>
<dbReference type="EMBL" id="WPIK01000011">
    <property type="protein sequence ID" value="MVN22448.1"/>
    <property type="molecule type" value="Genomic_DNA"/>
</dbReference>
<organism evidence="1 2">
    <name type="scientific">Mucilaginibacter arboris</name>
    <dbReference type="NCBI Taxonomy" id="2682090"/>
    <lineage>
        <taxon>Bacteria</taxon>
        <taxon>Pseudomonadati</taxon>
        <taxon>Bacteroidota</taxon>
        <taxon>Sphingobacteriia</taxon>
        <taxon>Sphingobacteriales</taxon>
        <taxon>Sphingobacteriaceae</taxon>
        <taxon>Mucilaginibacter</taxon>
    </lineage>
</organism>
<evidence type="ECO:0000313" key="2">
    <source>
        <dbReference type="Proteomes" id="UP000462014"/>
    </source>
</evidence>